<dbReference type="Proteomes" id="UP001139646">
    <property type="component" value="Unassembled WGS sequence"/>
</dbReference>
<comment type="function">
    <text evidence="11">High affinity, high specificity proton-dependent sulfate transporter, which mediates sulfate uptake. Provides the sulfur source for the cysteine synthesis pathway.</text>
</comment>
<evidence type="ECO:0000256" key="7">
    <source>
        <dbReference type="ARBA" id="ARBA00022989"/>
    </source>
</evidence>
<feature type="transmembrane region" description="Helical" evidence="11">
    <location>
        <begin position="212"/>
        <end position="245"/>
    </location>
</feature>
<dbReference type="InterPro" id="IPR022985">
    <property type="entry name" value="Sulfate_CysZ"/>
</dbReference>
<evidence type="ECO:0000256" key="10">
    <source>
        <dbReference type="ARBA" id="ARBA00023192"/>
    </source>
</evidence>
<evidence type="ECO:0000313" key="12">
    <source>
        <dbReference type="EMBL" id="MCI2284579.1"/>
    </source>
</evidence>
<keyword evidence="13" id="KW-1185">Reference proteome</keyword>
<dbReference type="EMBL" id="JAKKSL010000002">
    <property type="protein sequence ID" value="MCI2284579.1"/>
    <property type="molecule type" value="Genomic_DNA"/>
</dbReference>
<evidence type="ECO:0000256" key="6">
    <source>
        <dbReference type="ARBA" id="ARBA00022692"/>
    </source>
</evidence>
<evidence type="ECO:0000256" key="2">
    <source>
        <dbReference type="ARBA" id="ARBA00022448"/>
    </source>
</evidence>
<dbReference type="Pfam" id="PF07264">
    <property type="entry name" value="EI24"/>
    <property type="match status" value="1"/>
</dbReference>
<keyword evidence="9 11" id="KW-0472">Membrane</keyword>
<comment type="similarity">
    <text evidence="11">Belongs to the CysZ family.</text>
</comment>
<proteinExistence type="inferred from homology"/>
<dbReference type="NCBIfam" id="NF003433">
    <property type="entry name" value="PRK04949.1"/>
    <property type="match status" value="1"/>
</dbReference>
<dbReference type="RefSeq" id="WP_242287008.1">
    <property type="nucleotide sequence ID" value="NZ_JAKKSL010000002.1"/>
</dbReference>
<comment type="caution">
    <text evidence="12">The sequence shown here is derived from an EMBL/GenBank/DDBJ whole genome shotgun (WGS) entry which is preliminary data.</text>
</comment>
<feature type="transmembrane region" description="Helical" evidence="11">
    <location>
        <begin position="79"/>
        <end position="100"/>
    </location>
</feature>
<comment type="subcellular location">
    <subcellularLocation>
        <location evidence="11">Cell inner membrane</location>
        <topology evidence="11">Multi-pass membrane protein</topology>
    </subcellularLocation>
    <subcellularLocation>
        <location evidence="1">Membrane</location>
        <topology evidence="1">Multi-pass membrane protein</topology>
    </subcellularLocation>
</comment>
<gene>
    <name evidence="11 12" type="primary">cysZ</name>
    <name evidence="12" type="ORF">L3081_15740</name>
</gene>
<keyword evidence="3 11" id="KW-1003">Cell membrane</keyword>
<keyword evidence="2 11" id="KW-0813">Transport</keyword>
<keyword evidence="5 11" id="KW-0028">Amino-acid biosynthesis</keyword>
<evidence type="ECO:0000256" key="11">
    <source>
        <dbReference type="HAMAP-Rule" id="MF_00468"/>
    </source>
</evidence>
<dbReference type="PANTHER" id="PTHR37468">
    <property type="entry name" value="SULFATE TRANSPORTER CYSZ"/>
    <property type="match status" value="1"/>
</dbReference>
<evidence type="ECO:0000256" key="1">
    <source>
        <dbReference type="ARBA" id="ARBA00004141"/>
    </source>
</evidence>
<evidence type="ECO:0000256" key="8">
    <source>
        <dbReference type="ARBA" id="ARBA00023032"/>
    </source>
</evidence>
<keyword evidence="6 11" id="KW-0812">Transmembrane</keyword>
<dbReference type="InterPro" id="IPR050480">
    <property type="entry name" value="CysZ-like"/>
</dbReference>
<reference evidence="12" key="1">
    <citation type="submission" date="2022-01" db="EMBL/GenBank/DDBJ databases">
        <title>Colwellia maritima, isolated from seawater.</title>
        <authorList>
            <person name="Kristyanto S."/>
            <person name="Jung J."/>
            <person name="Jeon C.O."/>
        </authorList>
    </citation>
    <scope>NUCLEOTIDE SEQUENCE</scope>
    <source>
        <strain evidence="12">MSW7</strain>
    </source>
</reference>
<keyword evidence="8 11" id="KW-0764">Sulfate transport</keyword>
<keyword evidence="4 11" id="KW-0997">Cell inner membrane</keyword>
<comment type="caution">
    <text evidence="11">Lacks conserved residue(s) required for the propagation of feature annotation.</text>
</comment>
<dbReference type="HAMAP" id="MF_00468">
    <property type="entry name" value="CysZ"/>
    <property type="match status" value="1"/>
</dbReference>
<protein>
    <recommendedName>
        <fullName evidence="11">Sulfate transporter CysZ</fullName>
    </recommendedName>
</protein>
<accession>A0ABS9X2V5</accession>
<organism evidence="12 13">
    <name type="scientific">Colwellia maritima</name>
    <dbReference type="NCBI Taxonomy" id="2912588"/>
    <lineage>
        <taxon>Bacteria</taxon>
        <taxon>Pseudomonadati</taxon>
        <taxon>Pseudomonadota</taxon>
        <taxon>Gammaproteobacteria</taxon>
        <taxon>Alteromonadales</taxon>
        <taxon>Colwelliaceae</taxon>
        <taxon>Colwellia</taxon>
    </lineage>
</organism>
<evidence type="ECO:0000256" key="4">
    <source>
        <dbReference type="ARBA" id="ARBA00022519"/>
    </source>
</evidence>
<evidence type="ECO:0000256" key="3">
    <source>
        <dbReference type="ARBA" id="ARBA00022475"/>
    </source>
</evidence>
<sequence>MSNSVKNNFRSSHTPFAESGAGYLFKGFELIKLKGIRRFVFIPLLINLLLFSFAFYFLFKELEHYMTVIMAWLPSRLDWLNAILWPIAVITILIVFSFLFSTAANWLAAPFNGLLSEKIENLLVGELSPNGSMLEIVKDIPRTLAREWTKLAYYIPRAIGFFILLWILPVVGQIIWFLFVAWMMAVQYKDYPFDNHKVPFTEMKRALKQQQGLSYSFGITVAVFSMIPIVNLIIMPVAICGATALWVDHYRDEFHCSNL</sequence>
<evidence type="ECO:0000256" key="9">
    <source>
        <dbReference type="ARBA" id="ARBA00023136"/>
    </source>
</evidence>
<dbReference type="InterPro" id="IPR059112">
    <property type="entry name" value="CysZ/EI24"/>
</dbReference>
<keyword evidence="7 11" id="KW-1133">Transmembrane helix</keyword>
<name>A0ABS9X2V5_9GAMM</name>
<dbReference type="PANTHER" id="PTHR37468:SF1">
    <property type="entry name" value="SULFATE TRANSPORTER CYSZ"/>
    <property type="match status" value="1"/>
</dbReference>
<evidence type="ECO:0000313" key="13">
    <source>
        <dbReference type="Proteomes" id="UP001139646"/>
    </source>
</evidence>
<keyword evidence="10 11" id="KW-0198">Cysteine biosynthesis</keyword>
<feature type="transmembrane region" description="Helical" evidence="11">
    <location>
        <begin position="39"/>
        <end position="59"/>
    </location>
</feature>
<evidence type="ECO:0000256" key="5">
    <source>
        <dbReference type="ARBA" id="ARBA00022605"/>
    </source>
</evidence>